<dbReference type="PROSITE" id="PS50084">
    <property type="entry name" value="KH_TYPE_1"/>
    <property type="match status" value="1"/>
</dbReference>
<gene>
    <name evidence="7 11" type="primary">nusA</name>
    <name evidence="11" type="ORF">IAD01_01090</name>
</gene>
<feature type="compositionally biased region" description="Low complexity" evidence="8">
    <location>
        <begin position="353"/>
        <end position="375"/>
    </location>
</feature>
<dbReference type="HAMAP" id="MF_00945_B">
    <property type="entry name" value="NusA_B"/>
    <property type="match status" value="1"/>
</dbReference>
<feature type="region of interest" description="Disordered" evidence="8">
    <location>
        <begin position="347"/>
        <end position="389"/>
    </location>
</feature>
<dbReference type="GO" id="GO:0006353">
    <property type="term" value="P:DNA-templated transcription termination"/>
    <property type="evidence" value="ECO:0007669"/>
    <property type="project" value="UniProtKB-UniRule"/>
</dbReference>
<dbReference type="InterPro" id="IPR025249">
    <property type="entry name" value="TF_NusA_KH_1st"/>
</dbReference>
<dbReference type="GO" id="GO:0003723">
    <property type="term" value="F:RNA binding"/>
    <property type="evidence" value="ECO:0007669"/>
    <property type="project" value="UniProtKB-UniRule"/>
</dbReference>
<dbReference type="SUPFAM" id="SSF69705">
    <property type="entry name" value="Transcription factor NusA, N-terminal domain"/>
    <property type="match status" value="1"/>
</dbReference>
<dbReference type="NCBIfam" id="TIGR01953">
    <property type="entry name" value="NusA"/>
    <property type="match status" value="1"/>
</dbReference>
<proteinExistence type="inferred from homology"/>
<dbReference type="Pfam" id="PF08529">
    <property type="entry name" value="NusA_N"/>
    <property type="match status" value="1"/>
</dbReference>
<dbReference type="Pfam" id="PF26594">
    <property type="entry name" value="KH_NusA_2nd"/>
    <property type="match status" value="1"/>
</dbReference>
<dbReference type="InterPro" id="IPR030842">
    <property type="entry name" value="TF_NusA_bacterial"/>
</dbReference>
<dbReference type="GO" id="GO:0003700">
    <property type="term" value="F:DNA-binding transcription factor activity"/>
    <property type="evidence" value="ECO:0007669"/>
    <property type="project" value="InterPro"/>
</dbReference>
<dbReference type="Gene3D" id="3.30.300.20">
    <property type="match status" value="2"/>
</dbReference>
<dbReference type="Gene3D" id="2.40.50.140">
    <property type="entry name" value="Nucleic acid-binding proteins"/>
    <property type="match status" value="1"/>
</dbReference>
<dbReference type="Proteomes" id="UP000823982">
    <property type="component" value="Unassembled WGS sequence"/>
</dbReference>
<keyword evidence="6 7" id="KW-0804">Transcription</keyword>
<feature type="domain" description="S1 motif" evidence="9">
    <location>
        <begin position="134"/>
        <end position="200"/>
    </location>
</feature>
<organism evidence="11 12">
    <name type="scientific">Candidatus Faeciplasma gallinarum</name>
    <dbReference type="NCBI Taxonomy" id="2840799"/>
    <lineage>
        <taxon>Bacteria</taxon>
        <taxon>Bacillati</taxon>
        <taxon>Bacillota</taxon>
        <taxon>Clostridia</taxon>
        <taxon>Eubacteriales</taxon>
        <taxon>Oscillospiraceae</taxon>
        <taxon>Oscillospiraceae incertae sedis</taxon>
        <taxon>Candidatus Faeciplasma</taxon>
    </lineage>
</organism>
<comment type="caution">
    <text evidence="11">The sequence shown here is derived from an EMBL/GenBank/DDBJ whole genome shotgun (WGS) entry which is preliminary data.</text>
</comment>
<evidence type="ECO:0000256" key="5">
    <source>
        <dbReference type="ARBA" id="ARBA00023015"/>
    </source>
</evidence>
<keyword evidence="2 7" id="KW-0963">Cytoplasm</keyword>
<dbReference type="GO" id="GO:0031564">
    <property type="term" value="P:transcription antitermination"/>
    <property type="evidence" value="ECO:0007669"/>
    <property type="project" value="UniProtKB-UniRule"/>
</dbReference>
<evidence type="ECO:0000256" key="8">
    <source>
        <dbReference type="SAM" id="MobiDB-lite"/>
    </source>
</evidence>
<evidence type="ECO:0000256" key="1">
    <source>
        <dbReference type="ARBA" id="ARBA00022472"/>
    </source>
</evidence>
<dbReference type="Pfam" id="PF13184">
    <property type="entry name" value="KH_NusA_1st"/>
    <property type="match status" value="1"/>
</dbReference>
<dbReference type="CDD" id="cd22529">
    <property type="entry name" value="KH-II_NusA_rpt2"/>
    <property type="match status" value="1"/>
</dbReference>
<dbReference type="InterPro" id="IPR015946">
    <property type="entry name" value="KH_dom-like_a/b"/>
</dbReference>
<keyword evidence="5 7" id="KW-0805">Transcription regulation</keyword>
<dbReference type="InterPro" id="IPR004087">
    <property type="entry name" value="KH_dom"/>
</dbReference>
<dbReference type="AlphaFoldDB" id="A0A9D1EMD2"/>
<evidence type="ECO:0000256" key="2">
    <source>
        <dbReference type="ARBA" id="ARBA00022490"/>
    </source>
</evidence>
<dbReference type="InterPro" id="IPR012340">
    <property type="entry name" value="NA-bd_OB-fold"/>
</dbReference>
<comment type="function">
    <text evidence="7">Participates in both transcription termination and antitermination.</text>
</comment>
<dbReference type="SMART" id="SM00322">
    <property type="entry name" value="KH"/>
    <property type="match status" value="2"/>
</dbReference>
<evidence type="ECO:0000313" key="11">
    <source>
        <dbReference type="EMBL" id="HIS23990.1"/>
    </source>
</evidence>
<keyword evidence="1 7" id="KW-0806">Transcription termination</keyword>
<keyword evidence="3 7" id="KW-0889">Transcription antitermination</keyword>
<dbReference type="InterPro" id="IPR036555">
    <property type="entry name" value="NusA_N_sf"/>
</dbReference>
<dbReference type="InterPro" id="IPR003029">
    <property type="entry name" value="S1_domain"/>
</dbReference>
<dbReference type="SUPFAM" id="SSF54814">
    <property type="entry name" value="Prokaryotic type KH domain (KH-domain type II)"/>
    <property type="match status" value="2"/>
</dbReference>
<feature type="domain" description="K Homology" evidence="10">
    <location>
        <begin position="306"/>
        <end position="360"/>
    </location>
</feature>
<evidence type="ECO:0000256" key="6">
    <source>
        <dbReference type="ARBA" id="ARBA00023163"/>
    </source>
</evidence>
<name>A0A9D1EMD2_9FIRM</name>
<evidence type="ECO:0000256" key="4">
    <source>
        <dbReference type="ARBA" id="ARBA00022884"/>
    </source>
</evidence>
<comment type="subunit">
    <text evidence="7">Monomer. Binds directly to the core enzyme of the DNA-dependent RNA polymerase and to nascent RNA.</text>
</comment>
<dbReference type="InterPro" id="IPR013735">
    <property type="entry name" value="TF_NusA_N"/>
</dbReference>
<dbReference type="InterPro" id="IPR058582">
    <property type="entry name" value="KH_NusA_2nd"/>
</dbReference>
<dbReference type="GO" id="GO:0005829">
    <property type="term" value="C:cytosol"/>
    <property type="evidence" value="ECO:0007669"/>
    <property type="project" value="TreeGrafter"/>
</dbReference>
<comment type="similarity">
    <text evidence="7">Belongs to the NusA family.</text>
</comment>
<dbReference type="EMBL" id="DVIR01000008">
    <property type="protein sequence ID" value="HIS23990.1"/>
    <property type="molecule type" value="Genomic_DNA"/>
</dbReference>
<feature type="domain" description="K Homology" evidence="10">
    <location>
        <begin position="232"/>
        <end position="305"/>
    </location>
</feature>
<keyword evidence="4 7" id="KW-0694">RNA-binding</keyword>
<evidence type="ECO:0000313" key="12">
    <source>
        <dbReference type="Proteomes" id="UP000823982"/>
    </source>
</evidence>
<dbReference type="FunFam" id="3.30.300.20:FF:000002">
    <property type="entry name" value="Transcription termination/antitermination protein NusA"/>
    <property type="match status" value="1"/>
</dbReference>
<comment type="subcellular location">
    <subcellularLocation>
        <location evidence="7">Cytoplasm</location>
    </subcellularLocation>
</comment>
<dbReference type="Gene3D" id="3.30.1480.10">
    <property type="entry name" value="NusA, N-terminal domain"/>
    <property type="match status" value="1"/>
</dbReference>
<dbReference type="SUPFAM" id="SSF50249">
    <property type="entry name" value="Nucleic acid-binding proteins"/>
    <property type="match status" value="1"/>
</dbReference>
<evidence type="ECO:0000259" key="9">
    <source>
        <dbReference type="SMART" id="SM00316"/>
    </source>
</evidence>
<evidence type="ECO:0000259" key="10">
    <source>
        <dbReference type="SMART" id="SM00322"/>
    </source>
</evidence>
<sequence length="389" mass="41934">MNKEFFEALSGIEQSSGIAQDVLIERIRQGILKAIKRDYPETENVRVDIDPDKQIFGMCLLKTVVEGEPEDPANEISLDSAKTYDPNAVVGGVCELPLSASKFGRVAASSAKQSIRSDIKQFERDRLVSRYKDKEHELVAATVLKVEPATGNAILSIDKDEIYFPKSEQIPGESLKAGDIIKVYVVGILNPDRKPSVKVSRTHRDFVKRLFEIEVPEIYDGIVEIKGISREAGSRSKIAVASRDPGVDAIGACIGPRRSRINAIVNELSGEKIDLINYSDDEAEFIAQALSPAEVVKVELAEDGSKSCTVTVPANQLSLAIGNKGQNAKLAARLTGYKIDIVAAQTPVESADENMNANAADALDASDMPDSADASGESEENSGDGNGNE</sequence>
<accession>A0A9D1EMD2</accession>
<dbReference type="InterPro" id="IPR010213">
    <property type="entry name" value="TF_NusA"/>
</dbReference>
<protein>
    <recommendedName>
        <fullName evidence="7">Transcription termination/antitermination protein NusA</fullName>
    </recommendedName>
</protein>
<reference evidence="11" key="2">
    <citation type="journal article" date="2021" name="PeerJ">
        <title>Extensive microbial diversity within the chicken gut microbiome revealed by metagenomics and culture.</title>
        <authorList>
            <person name="Gilroy R."/>
            <person name="Ravi A."/>
            <person name="Getino M."/>
            <person name="Pursley I."/>
            <person name="Horton D.L."/>
            <person name="Alikhan N.F."/>
            <person name="Baker D."/>
            <person name="Gharbi K."/>
            <person name="Hall N."/>
            <person name="Watson M."/>
            <person name="Adriaenssens E.M."/>
            <person name="Foster-Nyarko E."/>
            <person name="Jarju S."/>
            <person name="Secka A."/>
            <person name="Antonio M."/>
            <person name="Oren A."/>
            <person name="Chaudhuri R.R."/>
            <person name="La Ragione R."/>
            <person name="Hildebrand F."/>
            <person name="Pallen M.J."/>
        </authorList>
    </citation>
    <scope>NUCLEOTIDE SEQUENCE</scope>
    <source>
        <strain evidence="11">CHK157-1446</strain>
    </source>
</reference>
<dbReference type="CDD" id="cd02134">
    <property type="entry name" value="KH-II_NusA_rpt1"/>
    <property type="match status" value="1"/>
</dbReference>
<dbReference type="PANTHER" id="PTHR22648">
    <property type="entry name" value="TRANSCRIPTION TERMINATION FACTOR NUSA"/>
    <property type="match status" value="1"/>
</dbReference>
<reference evidence="11" key="1">
    <citation type="submission" date="2020-10" db="EMBL/GenBank/DDBJ databases">
        <authorList>
            <person name="Gilroy R."/>
        </authorList>
    </citation>
    <scope>NUCLEOTIDE SEQUENCE</scope>
    <source>
        <strain evidence="11">CHK157-1446</strain>
    </source>
</reference>
<dbReference type="InterPro" id="IPR009019">
    <property type="entry name" value="KH_sf_prok-type"/>
</dbReference>
<dbReference type="FunFam" id="3.30.300.20:FF:000005">
    <property type="entry name" value="Transcription termination/antitermination protein NusA"/>
    <property type="match status" value="1"/>
</dbReference>
<evidence type="ECO:0000256" key="3">
    <source>
        <dbReference type="ARBA" id="ARBA00022814"/>
    </source>
</evidence>
<dbReference type="PANTHER" id="PTHR22648:SF0">
    <property type="entry name" value="TRANSCRIPTION TERMINATION_ANTITERMINATION PROTEIN NUSA"/>
    <property type="match status" value="1"/>
</dbReference>
<dbReference type="SMART" id="SM00316">
    <property type="entry name" value="S1"/>
    <property type="match status" value="1"/>
</dbReference>
<dbReference type="CDD" id="cd04455">
    <property type="entry name" value="S1_NusA"/>
    <property type="match status" value="1"/>
</dbReference>
<evidence type="ECO:0000256" key="7">
    <source>
        <dbReference type="HAMAP-Rule" id="MF_00945"/>
    </source>
</evidence>